<feature type="compositionally biased region" description="Basic and acidic residues" evidence="2">
    <location>
        <begin position="211"/>
        <end position="225"/>
    </location>
</feature>
<evidence type="ECO:0000313" key="4">
    <source>
        <dbReference type="Proteomes" id="UP000639772"/>
    </source>
</evidence>
<accession>A0A835UQW7</accession>
<feature type="region of interest" description="Disordered" evidence="2">
    <location>
        <begin position="201"/>
        <end position="243"/>
    </location>
</feature>
<sequence>MKTIAWRGKKGMPRGEERKQGMGHQVVQILMVILMAGDKRSKGQKRRSQREKVGGKKNNESDKNDMPEHNNGSLRKQMGLEWMLKPGNIMHDKPTSEGSDQESQGEQVKKINKKELNPYLQDNGSGYPDDDPDVPNSSQLLSSSLVGDGGASWRLKALKRAKEQAAHEGRTLQDVVGERWGSLQDLAASVAINRAAPGHAHLSAINKRKKGKEDITENQNKRSEGPDDLQDVYSQHTGMKKPKRDIFQWRSSRSQTISSKDSSLISEALSGINKFTNDGSFMDIITNQQSKDVGVHDHSSTGIKEAKNLQENYLVSDSNDFGNHFLV</sequence>
<feature type="region of interest" description="Disordered" evidence="2">
    <location>
        <begin position="1"/>
        <end position="23"/>
    </location>
</feature>
<organism evidence="3 4">
    <name type="scientific">Vanilla planifolia</name>
    <name type="common">Vanilla</name>
    <dbReference type="NCBI Taxonomy" id="51239"/>
    <lineage>
        <taxon>Eukaryota</taxon>
        <taxon>Viridiplantae</taxon>
        <taxon>Streptophyta</taxon>
        <taxon>Embryophyta</taxon>
        <taxon>Tracheophyta</taxon>
        <taxon>Spermatophyta</taxon>
        <taxon>Magnoliopsida</taxon>
        <taxon>Liliopsida</taxon>
        <taxon>Asparagales</taxon>
        <taxon>Orchidaceae</taxon>
        <taxon>Vanilloideae</taxon>
        <taxon>Vanilleae</taxon>
        <taxon>Vanilla</taxon>
    </lineage>
</organism>
<dbReference type="Proteomes" id="UP000639772">
    <property type="component" value="Chromosome 9"/>
</dbReference>
<comment type="caution">
    <text evidence="3">The sequence shown here is derived from an EMBL/GenBank/DDBJ whole genome shotgun (WGS) entry which is preliminary data.</text>
</comment>
<evidence type="ECO:0000256" key="2">
    <source>
        <dbReference type="SAM" id="MobiDB-lite"/>
    </source>
</evidence>
<feature type="compositionally biased region" description="Polar residues" evidence="2">
    <location>
        <begin position="135"/>
        <end position="145"/>
    </location>
</feature>
<name>A0A835UQW7_VANPL</name>
<feature type="compositionally biased region" description="Basic and acidic residues" evidence="2">
    <location>
        <begin position="107"/>
        <end position="116"/>
    </location>
</feature>
<reference evidence="3 4" key="1">
    <citation type="journal article" date="2020" name="Nat. Food">
        <title>A phased Vanilla planifolia genome enables genetic improvement of flavour and production.</title>
        <authorList>
            <person name="Hasing T."/>
            <person name="Tang H."/>
            <person name="Brym M."/>
            <person name="Khazi F."/>
            <person name="Huang T."/>
            <person name="Chambers A.H."/>
        </authorList>
    </citation>
    <scope>NUCLEOTIDE SEQUENCE [LARGE SCALE GENOMIC DNA]</scope>
    <source>
        <tissue evidence="3">Leaf</tissue>
    </source>
</reference>
<dbReference type="GO" id="GO:0000398">
    <property type="term" value="P:mRNA splicing, via spliceosome"/>
    <property type="evidence" value="ECO:0007669"/>
    <property type="project" value="TreeGrafter"/>
</dbReference>
<feature type="region of interest" description="Disordered" evidence="2">
    <location>
        <begin position="36"/>
        <end position="145"/>
    </location>
</feature>
<dbReference type="InterPro" id="IPR040194">
    <property type="entry name" value="Cwf19-like"/>
</dbReference>
<feature type="compositionally biased region" description="Polar residues" evidence="2">
    <location>
        <begin position="96"/>
        <end position="106"/>
    </location>
</feature>
<dbReference type="PANTHER" id="PTHR12072">
    <property type="entry name" value="CWF19, CELL CYCLE CONTROL PROTEIN"/>
    <property type="match status" value="1"/>
</dbReference>
<protein>
    <submittedName>
        <fullName evidence="3">Uncharacterized protein</fullName>
    </submittedName>
</protein>
<proteinExistence type="inferred from homology"/>
<gene>
    <name evidence="3" type="ORF">HPP92_017789</name>
</gene>
<dbReference type="PANTHER" id="PTHR12072:SF5">
    <property type="entry name" value="CWF19-LIKE PROTEIN 2"/>
    <property type="match status" value="1"/>
</dbReference>
<dbReference type="AlphaFoldDB" id="A0A835UQW7"/>
<comment type="similarity">
    <text evidence="1">Belongs to the CWF19 family.</text>
</comment>
<dbReference type="OrthoDB" id="2113965at2759"/>
<dbReference type="EMBL" id="JADCNM010000009">
    <property type="protein sequence ID" value="KAG0468461.1"/>
    <property type="molecule type" value="Genomic_DNA"/>
</dbReference>
<evidence type="ECO:0000313" key="3">
    <source>
        <dbReference type="EMBL" id="KAG0468461.1"/>
    </source>
</evidence>
<dbReference type="GO" id="GO:0071014">
    <property type="term" value="C:post-mRNA release spliceosomal complex"/>
    <property type="evidence" value="ECO:0007669"/>
    <property type="project" value="TreeGrafter"/>
</dbReference>
<evidence type="ECO:0000256" key="1">
    <source>
        <dbReference type="ARBA" id="ARBA00006795"/>
    </source>
</evidence>
<feature type="compositionally biased region" description="Basic and acidic residues" evidence="2">
    <location>
        <begin position="50"/>
        <end position="68"/>
    </location>
</feature>